<keyword evidence="2" id="KW-0732">Signal</keyword>
<evidence type="ECO:0000256" key="3">
    <source>
        <dbReference type="ARBA" id="ARBA00023136"/>
    </source>
</evidence>
<accession>A0ABT3ZPJ7</accession>
<evidence type="ECO:0000313" key="7">
    <source>
        <dbReference type="EMBL" id="MCY0387858.1"/>
    </source>
</evidence>
<dbReference type="RefSeq" id="WP_267847568.1">
    <property type="nucleotide sequence ID" value="NZ_JAPMXC010000001.1"/>
</dbReference>
<keyword evidence="8" id="KW-1185">Reference proteome</keyword>
<dbReference type="Gene3D" id="3.30.1370.120">
    <property type="match status" value="1"/>
</dbReference>
<evidence type="ECO:0000259" key="6">
    <source>
        <dbReference type="Pfam" id="PF07655"/>
    </source>
</evidence>
<dbReference type="Proteomes" id="UP001082899">
    <property type="component" value="Unassembled WGS sequence"/>
</dbReference>
<evidence type="ECO:0000256" key="2">
    <source>
        <dbReference type="ARBA" id="ARBA00022729"/>
    </source>
</evidence>
<protein>
    <submittedName>
        <fullName evidence="7">Secretin N-terminal domain-containing protein</fullName>
    </submittedName>
</protein>
<dbReference type="PROSITE" id="PS51257">
    <property type="entry name" value="PROKAR_LIPOPROTEIN"/>
    <property type="match status" value="1"/>
</dbReference>
<dbReference type="InterPro" id="IPR011514">
    <property type="entry name" value="Secretin_N_2"/>
</dbReference>
<comment type="caution">
    <text evidence="7">The sequence shown here is derived from an EMBL/GenBank/DDBJ whole genome shotgun (WGS) entry which is preliminary data.</text>
</comment>
<reference evidence="7" key="1">
    <citation type="submission" date="2022-11" db="EMBL/GenBank/DDBJ databases">
        <title>Robbsia betulipollinis sp. nov., isolated from pollen of birch (Betula pendula).</title>
        <authorList>
            <person name="Shi H."/>
            <person name="Ambika Manirajan B."/>
            <person name="Ratering S."/>
            <person name="Geissler-Plaum R."/>
            <person name="Schnell S."/>
        </authorList>
    </citation>
    <scope>NUCLEOTIDE SEQUENCE</scope>
    <source>
        <strain evidence="7">Bb-Pol-6</strain>
    </source>
</reference>
<feature type="domain" description="Type II/III secretion system secretin-like" evidence="5">
    <location>
        <begin position="366"/>
        <end position="536"/>
    </location>
</feature>
<proteinExistence type="predicted"/>
<dbReference type="PANTHER" id="PTHR30332:SF24">
    <property type="entry name" value="SECRETIN GSPD-RELATED"/>
    <property type="match status" value="1"/>
</dbReference>
<evidence type="ECO:0000313" key="8">
    <source>
        <dbReference type="Proteomes" id="UP001082899"/>
    </source>
</evidence>
<sequence length="539" mass="56880">MTWKTMLLGGTVALLSACQNLRTVEEGKARVDAVRSDIDAARVNADSARQLLAPLVEEDGAWLARRSIPIEETDVIPARFHRPASFHSGRGLPLSLILEKIAAGQGIAIHVAPDTLATHPTPPPTGRPPHHGGALRASVDGKADVGEARVQLNYAGTLRGLLDALANRSGTYWTYRDGSVVFARYKTRTFQIASMPGTSVFASSVGSQVKTTGEGGSGSGRNAGEAGSMQMNFGGTSLVGMGTNLNFWEEANTAIQSMLSPAGRVSASIATNSVTVTDTADVIDRIRRFVERENAVLGRQVSLRVQVFSVKLKQASQSGIDWSLAFQAGGVNAAIGAGNPDGAALRGALISASSGPWRNSRFLVAALQEQGDVTTVVDTAIVTLNNQPAPLAVTNNLTYLSKISVSQSMASSGGDRLYSAEPANLTTGFIMNLMPTLLDNRSVMLQVQLNLSSLISKGKAAFGPTGANSSITTPETSAIQTLQRASLKSGDTLLLTGFRRDDNDNQRRGLFSLLTGHATTAKQQEEFVILITPQLIEGV</sequence>
<dbReference type="InterPro" id="IPR004846">
    <property type="entry name" value="T2SS/T3SS_dom"/>
</dbReference>
<dbReference type="InterPro" id="IPR038591">
    <property type="entry name" value="NolW-like_sf"/>
</dbReference>
<feature type="region of interest" description="Disordered" evidence="4">
    <location>
        <begin position="117"/>
        <end position="137"/>
    </location>
</feature>
<evidence type="ECO:0000256" key="4">
    <source>
        <dbReference type="SAM" id="MobiDB-lite"/>
    </source>
</evidence>
<evidence type="ECO:0000256" key="1">
    <source>
        <dbReference type="ARBA" id="ARBA00004370"/>
    </source>
</evidence>
<organism evidence="7 8">
    <name type="scientific">Robbsia betulipollinis</name>
    <dbReference type="NCBI Taxonomy" id="2981849"/>
    <lineage>
        <taxon>Bacteria</taxon>
        <taxon>Pseudomonadati</taxon>
        <taxon>Pseudomonadota</taxon>
        <taxon>Betaproteobacteria</taxon>
        <taxon>Burkholderiales</taxon>
        <taxon>Burkholderiaceae</taxon>
        <taxon>Robbsia</taxon>
    </lineage>
</organism>
<dbReference type="PANTHER" id="PTHR30332">
    <property type="entry name" value="PROBABLE GENERAL SECRETION PATHWAY PROTEIN D"/>
    <property type="match status" value="1"/>
</dbReference>
<dbReference type="InterPro" id="IPR050810">
    <property type="entry name" value="Bact_Secretion_Sys_Channel"/>
</dbReference>
<name>A0ABT3ZPJ7_9BURK</name>
<comment type="subcellular location">
    <subcellularLocation>
        <location evidence="1">Membrane</location>
    </subcellularLocation>
</comment>
<dbReference type="EMBL" id="JAPMXC010000001">
    <property type="protein sequence ID" value="MCY0387858.1"/>
    <property type="molecule type" value="Genomic_DNA"/>
</dbReference>
<gene>
    <name evidence="7" type="ORF">OVY01_11550</name>
</gene>
<dbReference type="Pfam" id="PF07655">
    <property type="entry name" value="Secretin_N_2"/>
    <property type="match status" value="1"/>
</dbReference>
<keyword evidence="3" id="KW-0472">Membrane</keyword>
<evidence type="ECO:0000259" key="5">
    <source>
        <dbReference type="Pfam" id="PF00263"/>
    </source>
</evidence>
<dbReference type="Pfam" id="PF00263">
    <property type="entry name" value="Secretin"/>
    <property type="match status" value="1"/>
</dbReference>
<feature type="domain" description="Secretin N-terminal" evidence="6">
    <location>
        <begin position="187"/>
        <end position="268"/>
    </location>
</feature>